<feature type="transmembrane region" description="Helical" evidence="2">
    <location>
        <begin position="241"/>
        <end position="260"/>
    </location>
</feature>
<gene>
    <name evidence="4" type="ORF">TTHERM_00188369</name>
</gene>
<keyword evidence="3" id="KW-0732">Signal</keyword>
<dbReference type="OrthoDB" id="377549at2759"/>
<dbReference type="OMA" id="DTWENCR"/>
<dbReference type="PANTHER" id="PTHR33538">
    <property type="entry name" value="PROTEIN GAMETE EXPRESSED 1"/>
    <property type="match status" value="1"/>
</dbReference>
<evidence type="ECO:0000256" key="2">
    <source>
        <dbReference type="SAM" id="Phobius"/>
    </source>
</evidence>
<keyword evidence="5" id="KW-1185">Reference proteome</keyword>
<keyword evidence="2 4" id="KW-0812">Transmembrane</keyword>
<protein>
    <submittedName>
        <fullName evidence="4">Transmembrane protein, putative</fullName>
    </submittedName>
</protein>
<feature type="chain" id="PRO_5002673535" evidence="3">
    <location>
        <begin position="17"/>
        <end position="392"/>
    </location>
</feature>
<dbReference type="GeneID" id="7831322"/>
<dbReference type="EMBL" id="GG662693">
    <property type="protein sequence ID" value="EDK31681.1"/>
    <property type="molecule type" value="Genomic_DNA"/>
</dbReference>
<evidence type="ECO:0000256" key="1">
    <source>
        <dbReference type="SAM" id="Coils"/>
    </source>
</evidence>
<reference evidence="5" key="1">
    <citation type="journal article" date="2006" name="PLoS Biol.">
        <title>Macronuclear genome sequence of the ciliate Tetrahymena thermophila, a model eukaryote.</title>
        <authorList>
            <person name="Eisen J.A."/>
            <person name="Coyne R.S."/>
            <person name="Wu M."/>
            <person name="Wu D."/>
            <person name="Thiagarajan M."/>
            <person name="Wortman J.R."/>
            <person name="Badger J.H."/>
            <person name="Ren Q."/>
            <person name="Amedeo P."/>
            <person name="Jones K.M."/>
            <person name="Tallon L.J."/>
            <person name="Delcher A.L."/>
            <person name="Salzberg S.L."/>
            <person name="Silva J.C."/>
            <person name="Haas B.J."/>
            <person name="Majoros W.H."/>
            <person name="Farzad M."/>
            <person name="Carlton J.M."/>
            <person name="Smith R.K. Jr."/>
            <person name="Garg J."/>
            <person name="Pearlman R.E."/>
            <person name="Karrer K.M."/>
            <person name="Sun L."/>
            <person name="Manning G."/>
            <person name="Elde N.C."/>
            <person name="Turkewitz A.P."/>
            <person name="Asai D.J."/>
            <person name="Wilkes D.E."/>
            <person name="Wang Y."/>
            <person name="Cai H."/>
            <person name="Collins K."/>
            <person name="Stewart B.A."/>
            <person name="Lee S.R."/>
            <person name="Wilamowska K."/>
            <person name="Weinberg Z."/>
            <person name="Ruzzo W.L."/>
            <person name="Wloga D."/>
            <person name="Gaertig J."/>
            <person name="Frankel J."/>
            <person name="Tsao C.-C."/>
            <person name="Gorovsky M.A."/>
            <person name="Keeling P.J."/>
            <person name="Waller R.F."/>
            <person name="Patron N.J."/>
            <person name="Cherry J.M."/>
            <person name="Stover N.A."/>
            <person name="Krieger C.J."/>
            <person name="del Toro C."/>
            <person name="Ryder H.F."/>
            <person name="Williamson S.C."/>
            <person name="Barbeau R.A."/>
            <person name="Hamilton E.P."/>
            <person name="Orias E."/>
        </authorList>
    </citation>
    <scope>NUCLEOTIDE SEQUENCE [LARGE SCALE GENOMIC DNA]</scope>
    <source>
        <strain evidence="5">SB210</strain>
    </source>
</reference>
<keyword evidence="2" id="KW-0472">Membrane</keyword>
<sequence length="392" mass="46437">MRLFLFYLMIICYSNSKPINLTQEDSQNVKNSFVYLNNLSKTDGCAYQLIKDISSDCKQLSEDQKSRLSLKLTNCLLIRSSKRQIVCSDDVQFEICSQELNGDSWNTYSSFYMHIDNICFYYQALNWQKETQQLISNLLDNSDKANLLILEALNNSLQMKNIQNQIHQQMQNQFQLQEEANRSIQENNTNLEKLKKSISTSFEQIVNQILIQSDKVSKVLSDLFEGLNEIKIAQQWITNNFFDLSTFLFYFGFSFLLMLLTSFKKLCQCRTSSLLLLWICFIIERLFLRNDIFFINSSYFQTTFRFILCMLQLFILSITYKSYQDFSRLNYQQIQEIQTKLNMLNSDKIKYKIKSCLLSLTKDMKKYQQQISNPQKKLEFQDENRSFSDFPK</sequence>
<dbReference type="STRING" id="312017.A4VDU4"/>
<proteinExistence type="predicted"/>
<evidence type="ECO:0000313" key="5">
    <source>
        <dbReference type="Proteomes" id="UP000009168"/>
    </source>
</evidence>
<feature type="signal peptide" evidence="3">
    <location>
        <begin position="1"/>
        <end position="16"/>
    </location>
</feature>
<dbReference type="AlphaFoldDB" id="A4VDU4"/>
<dbReference type="InParanoid" id="A4VDU4"/>
<keyword evidence="2" id="KW-1133">Transmembrane helix</keyword>
<evidence type="ECO:0000313" key="4">
    <source>
        <dbReference type="EMBL" id="EDK31681.1"/>
    </source>
</evidence>
<dbReference type="InterPro" id="IPR040346">
    <property type="entry name" value="GEX1/Brambleberry"/>
</dbReference>
<dbReference type="eggNOG" id="ENOG502R30R">
    <property type="taxonomic scope" value="Eukaryota"/>
</dbReference>
<organism evidence="4 5">
    <name type="scientific">Tetrahymena thermophila (strain SB210)</name>
    <dbReference type="NCBI Taxonomy" id="312017"/>
    <lineage>
        <taxon>Eukaryota</taxon>
        <taxon>Sar</taxon>
        <taxon>Alveolata</taxon>
        <taxon>Ciliophora</taxon>
        <taxon>Intramacronucleata</taxon>
        <taxon>Oligohymenophorea</taxon>
        <taxon>Hymenostomatida</taxon>
        <taxon>Tetrahymenina</taxon>
        <taxon>Tetrahymenidae</taxon>
        <taxon>Tetrahymena</taxon>
    </lineage>
</organism>
<keyword evidence="1" id="KW-0175">Coiled coil</keyword>
<dbReference type="Proteomes" id="UP000009168">
    <property type="component" value="Unassembled WGS sequence"/>
</dbReference>
<name>A4VDU4_TETTS</name>
<dbReference type="RefSeq" id="XP_001470809.1">
    <property type="nucleotide sequence ID" value="XM_001470759.2"/>
</dbReference>
<feature type="transmembrane region" description="Helical" evidence="2">
    <location>
        <begin position="300"/>
        <end position="320"/>
    </location>
</feature>
<feature type="coiled-coil region" evidence="1">
    <location>
        <begin position="159"/>
        <end position="197"/>
    </location>
</feature>
<dbReference type="HOGENOM" id="CLU_704939_0_0_1"/>
<dbReference type="PANTHER" id="PTHR33538:SF2">
    <property type="entry name" value="PROTEIN GAMETE EXPRESSED 1"/>
    <property type="match status" value="1"/>
</dbReference>
<feature type="transmembrane region" description="Helical" evidence="2">
    <location>
        <begin position="272"/>
        <end position="288"/>
    </location>
</feature>
<dbReference type="KEGG" id="tet:TTHERM_00188369"/>
<evidence type="ECO:0000256" key="3">
    <source>
        <dbReference type="SAM" id="SignalP"/>
    </source>
</evidence>
<accession>A4VDU4</accession>